<protein>
    <submittedName>
        <fullName evidence="6">Bifunctional 4-hydroxy-2-oxoglutarate aldolase/2-dehydro-3-deoxy-phosphogluconate aldolase</fullName>
    </submittedName>
</protein>
<dbReference type="Proteomes" id="UP000244450">
    <property type="component" value="Unassembled WGS sequence"/>
</dbReference>
<dbReference type="PANTHER" id="PTHR30246">
    <property type="entry name" value="2-KETO-3-DEOXY-6-PHOSPHOGLUCONATE ALDOLASE"/>
    <property type="match status" value="1"/>
</dbReference>
<reference evidence="6 7" key="1">
    <citation type="submission" date="2018-04" db="EMBL/GenBank/DDBJ databases">
        <title>Chitinophaga fuyangensis sp. nov., isolated from soil in a chemical factory.</title>
        <authorList>
            <person name="Chen K."/>
        </authorList>
    </citation>
    <scope>NUCLEOTIDE SEQUENCE [LARGE SCALE GENOMIC DNA]</scope>
    <source>
        <strain evidence="6 7">LY-1</strain>
    </source>
</reference>
<proteinExistence type="inferred from homology"/>
<evidence type="ECO:0000256" key="3">
    <source>
        <dbReference type="ARBA" id="ARBA00011233"/>
    </source>
</evidence>
<gene>
    <name evidence="6" type="ORF">DCC81_21880</name>
</gene>
<dbReference type="InterPro" id="IPR000887">
    <property type="entry name" value="Aldlse_KDPG_KHG"/>
</dbReference>
<dbReference type="AlphaFoldDB" id="A0A2T7BD97"/>
<keyword evidence="4" id="KW-0456">Lyase</keyword>
<sequence>MSNNSTPLQQLLDQSLLPLFYWPDPAVCLQVLKSLYNAGVRVVEFTNRGEKALENFRYLKAETGKQFPDLFLGTGTIKSAAEAKAFLDAGADFLVSPVVLPEVAEVAKAAGKMWVPGCMTPTEILQAQMLGAPLIKIFPANIVGPAFISSVRELFPGQLFIPTGGVERNKENLTTWFKSGVCAVGLGSKLITAGVLENGEYDTLQQHTATLLKSIKEVKSSLAL</sequence>
<accession>A0A2T7BD97</accession>
<dbReference type="OrthoDB" id="9802667at2"/>
<dbReference type="Gene3D" id="3.20.20.70">
    <property type="entry name" value="Aldolase class I"/>
    <property type="match status" value="1"/>
</dbReference>
<evidence type="ECO:0000256" key="4">
    <source>
        <dbReference type="ARBA" id="ARBA00023239"/>
    </source>
</evidence>
<organism evidence="6 7">
    <name type="scientific">Chitinophaga parva</name>
    <dbReference type="NCBI Taxonomy" id="2169414"/>
    <lineage>
        <taxon>Bacteria</taxon>
        <taxon>Pseudomonadati</taxon>
        <taxon>Bacteroidota</taxon>
        <taxon>Chitinophagia</taxon>
        <taxon>Chitinophagales</taxon>
        <taxon>Chitinophagaceae</taxon>
        <taxon>Chitinophaga</taxon>
    </lineage>
</organism>
<name>A0A2T7BD97_9BACT</name>
<dbReference type="RefSeq" id="WP_108688801.1">
    <property type="nucleotide sequence ID" value="NZ_QCYK01000003.1"/>
</dbReference>
<comment type="similarity">
    <text evidence="2">Belongs to the KHG/KDPG aldolase family.</text>
</comment>
<keyword evidence="7" id="KW-1185">Reference proteome</keyword>
<evidence type="ECO:0000313" key="6">
    <source>
        <dbReference type="EMBL" id="PUZ23057.1"/>
    </source>
</evidence>
<dbReference type="CDD" id="cd00452">
    <property type="entry name" value="KDPG_aldolase"/>
    <property type="match status" value="1"/>
</dbReference>
<comment type="subunit">
    <text evidence="3">Homotrimer.</text>
</comment>
<dbReference type="PANTHER" id="PTHR30246:SF1">
    <property type="entry name" value="2-DEHYDRO-3-DEOXY-6-PHOSPHOGALACTONATE ALDOLASE-RELATED"/>
    <property type="match status" value="1"/>
</dbReference>
<evidence type="ECO:0000256" key="2">
    <source>
        <dbReference type="ARBA" id="ARBA00006906"/>
    </source>
</evidence>
<comment type="pathway">
    <text evidence="1">Carbohydrate acid metabolism.</text>
</comment>
<dbReference type="Pfam" id="PF01081">
    <property type="entry name" value="Aldolase"/>
    <property type="match status" value="1"/>
</dbReference>
<evidence type="ECO:0000256" key="5">
    <source>
        <dbReference type="ARBA" id="ARBA00023277"/>
    </source>
</evidence>
<dbReference type="EMBL" id="QCYK01000003">
    <property type="protein sequence ID" value="PUZ23057.1"/>
    <property type="molecule type" value="Genomic_DNA"/>
</dbReference>
<keyword evidence="5" id="KW-0119">Carbohydrate metabolism</keyword>
<comment type="caution">
    <text evidence="6">The sequence shown here is derived from an EMBL/GenBank/DDBJ whole genome shotgun (WGS) entry which is preliminary data.</text>
</comment>
<dbReference type="GO" id="GO:0016829">
    <property type="term" value="F:lyase activity"/>
    <property type="evidence" value="ECO:0007669"/>
    <property type="project" value="UniProtKB-KW"/>
</dbReference>
<evidence type="ECO:0000313" key="7">
    <source>
        <dbReference type="Proteomes" id="UP000244450"/>
    </source>
</evidence>
<dbReference type="SUPFAM" id="SSF51569">
    <property type="entry name" value="Aldolase"/>
    <property type="match status" value="1"/>
</dbReference>
<dbReference type="InterPro" id="IPR013785">
    <property type="entry name" value="Aldolase_TIM"/>
</dbReference>
<evidence type="ECO:0000256" key="1">
    <source>
        <dbReference type="ARBA" id="ARBA00004761"/>
    </source>
</evidence>